<dbReference type="GO" id="GO:0003677">
    <property type="term" value="F:DNA binding"/>
    <property type="evidence" value="ECO:0007669"/>
    <property type="project" value="InterPro"/>
</dbReference>
<dbReference type="Gene3D" id="3.40.50.1390">
    <property type="entry name" value="Resolvase, N-terminal catalytic domain"/>
    <property type="match status" value="1"/>
</dbReference>
<dbReference type="Pfam" id="PF00239">
    <property type="entry name" value="Resolvase"/>
    <property type="match status" value="1"/>
</dbReference>
<dbReference type="EMBL" id="VFNV01000001">
    <property type="protein sequence ID" value="TQK77047.1"/>
    <property type="molecule type" value="Genomic_DNA"/>
</dbReference>
<dbReference type="GO" id="GO:0000150">
    <property type="term" value="F:DNA strand exchange activity"/>
    <property type="evidence" value="ECO:0007669"/>
    <property type="project" value="InterPro"/>
</dbReference>
<organism evidence="2 3">
    <name type="scientific">Rarobacter incanus</name>
    <dbReference type="NCBI Taxonomy" id="153494"/>
    <lineage>
        <taxon>Bacteria</taxon>
        <taxon>Bacillati</taxon>
        <taxon>Actinomycetota</taxon>
        <taxon>Actinomycetes</taxon>
        <taxon>Micrococcales</taxon>
        <taxon>Rarobacteraceae</taxon>
        <taxon>Rarobacter</taxon>
    </lineage>
</organism>
<accession>A0A542SS13</accession>
<dbReference type="AlphaFoldDB" id="A0A542SS13"/>
<reference evidence="2 3" key="1">
    <citation type="submission" date="2019-06" db="EMBL/GenBank/DDBJ databases">
        <title>Sequencing the genomes of 1000 actinobacteria strains.</title>
        <authorList>
            <person name="Klenk H.-P."/>
        </authorList>
    </citation>
    <scope>NUCLEOTIDE SEQUENCE [LARGE SCALE GENOMIC DNA]</scope>
    <source>
        <strain evidence="2 3">DSM 10596</strain>
    </source>
</reference>
<protein>
    <submittedName>
        <fullName evidence="2">Resolvase-like protein</fullName>
    </submittedName>
</protein>
<dbReference type="SUPFAM" id="SSF53041">
    <property type="entry name" value="Resolvase-like"/>
    <property type="match status" value="1"/>
</dbReference>
<proteinExistence type="predicted"/>
<dbReference type="InterPro" id="IPR036162">
    <property type="entry name" value="Resolvase-like_N_sf"/>
</dbReference>
<comment type="caution">
    <text evidence="2">The sequence shown here is derived from an EMBL/GenBank/DDBJ whole genome shotgun (WGS) entry which is preliminary data.</text>
</comment>
<feature type="domain" description="Resolvase/invertase-type recombinase catalytic" evidence="1">
    <location>
        <begin position="18"/>
        <end position="128"/>
    </location>
</feature>
<dbReference type="InterPro" id="IPR006119">
    <property type="entry name" value="Resolv_N"/>
</dbReference>
<evidence type="ECO:0000259" key="1">
    <source>
        <dbReference type="Pfam" id="PF00239"/>
    </source>
</evidence>
<keyword evidence="3" id="KW-1185">Reference proteome</keyword>
<dbReference type="RefSeq" id="WP_170207941.1">
    <property type="nucleotide sequence ID" value="NZ_BAAATB010000006.1"/>
</dbReference>
<evidence type="ECO:0000313" key="2">
    <source>
        <dbReference type="EMBL" id="TQK77047.1"/>
    </source>
</evidence>
<name>A0A542SS13_9MICO</name>
<evidence type="ECO:0000313" key="3">
    <source>
        <dbReference type="Proteomes" id="UP000316181"/>
    </source>
</evidence>
<gene>
    <name evidence="2" type="ORF">FB389_1762</name>
</gene>
<sequence>MAGLIVGLVTDTEGLPAVAQQRADLAEAGGVGADIRSLSARTQEDWHYGIASVLEDLGAGDTVLVTDLGAFGTRIDDVVERLAALVDRGVRFRSLNDGIDTGNDSAFGDAMVTLARAVQAGRDARTRAALRAYGGVHGATPPKARFVDEAAYLRVKSQD</sequence>
<dbReference type="Proteomes" id="UP000316181">
    <property type="component" value="Unassembled WGS sequence"/>
</dbReference>